<reference evidence="2" key="1">
    <citation type="journal article" date="2016" name="Sci. Rep.">
        <title>Molecular characterization of firefly nuptial gifts: a multi-omics approach sheds light on postcopulatory sexual selection.</title>
        <authorList>
            <person name="Al-Wathiqui N."/>
            <person name="Fallon T.R."/>
            <person name="South A."/>
            <person name="Weng J.K."/>
            <person name="Lewis S.M."/>
        </authorList>
    </citation>
    <scope>NUCLEOTIDE SEQUENCE</scope>
</reference>
<sequence length="402" mass="46677">MKYDFDTEHFEEHLHVNKPLKVYTRKKEFPHELLRSPSPQPSTSFDTMETLNISPDTSVWLNSLSSLPSPPEKNAKRKLQFKNDTPKEKKLRLCLSNQRKLLSRKRADMSRLKKSLKKKNATLSALSSNSAEYSYSLLKKDPKTFVDMNLFHKNNTSWNKNEKEFAIWLYYSSPSTYRGFLQKGFKLPSLATIKRWIGASVFKPGFTKQFFHQLQLKAQTFDSIEKKCVLCLDEMSIMSIIEYSKSLDCIEGYEDLGLPFGRRNKRAKKAMVFMLRGLHSKWKLPIAYFLSHTGPNSKELTTLIQDAIIKIKSCGLQLKAIICDQATTNVSTFKQLLVSKEKPYFFFEGQQIYVVYDVPHLIKSLRNNLLNGDYIINDKQPNKSSVRYIKLIGRVRFRNLPL</sequence>
<proteinExistence type="predicted"/>
<dbReference type="EMBL" id="GEZM01046231">
    <property type="protein sequence ID" value="JAV77406.1"/>
    <property type="molecule type" value="Transcribed_RNA"/>
</dbReference>
<dbReference type="Pfam" id="PF21787">
    <property type="entry name" value="TNP-like_RNaseH_N"/>
    <property type="match status" value="1"/>
</dbReference>
<dbReference type="InterPro" id="IPR048365">
    <property type="entry name" value="TNP-like_RNaseH_N"/>
</dbReference>
<feature type="domain" description="Transposable element P transposase-like RNase H" evidence="1">
    <location>
        <begin position="202"/>
        <end position="336"/>
    </location>
</feature>
<organism evidence="2">
    <name type="scientific">Photinus pyralis</name>
    <name type="common">Common eastern firefly</name>
    <name type="synonym">Lampyris pyralis</name>
    <dbReference type="NCBI Taxonomy" id="7054"/>
    <lineage>
        <taxon>Eukaryota</taxon>
        <taxon>Metazoa</taxon>
        <taxon>Ecdysozoa</taxon>
        <taxon>Arthropoda</taxon>
        <taxon>Hexapoda</taxon>
        <taxon>Insecta</taxon>
        <taxon>Pterygota</taxon>
        <taxon>Neoptera</taxon>
        <taxon>Endopterygota</taxon>
        <taxon>Coleoptera</taxon>
        <taxon>Polyphaga</taxon>
        <taxon>Elateriformia</taxon>
        <taxon>Elateroidea</taxon>
        <taxon>Lampyridae</taxon>
        <taxon>Lampyrinae</taxon>
        <taxon>Photinus</taxon>
    </lineage>
</organism>
<evidence type="ECO:0000259" key="1">
    <source>
        <dbReference type="Pfam" id="PF21787"/>
    </source>
</evidence>
<name>A0A1Y1M0L1_PHOPY</name>
<evidence type="ECO:0000313" key="2">
    <source>
        <dbReference type="EMBL" id="JAV77406.1"/>
    </source>
</evidence>
<protein>
    <recommendedName>
        <fullName evidence="1">Transposable element P transposase-like RNase H domain-containing protein</fullName>
    </recommendedName>
</protein>
<dbReference type="AlphaFoldDB" id="A0A1Y1M0L1"/>
<dbReference type="EMBL" id="GEZM01046229">
    <property type="protein sequence ID" value="JAV77408.1"/>
    <property type="molecule type" value="Transcribed_RNA"/>
</dbReference>
<accession>A0A1Y1M0L1</accession>